<dbReference type="AlphaFoldDB" id="A0A814Q9L5"/>
<accession>A0A814Q9L5</accession>
<comment type="caution">
    <text evidence="1">The sequence shown here is derived from an EMBL/GenBank/DDBJ whole genome shotgun (WGS) entry which is preliminary data.</text>
</comment>
<evidence type="ECO:0000313" key="2">
    <source>
        <dbReference type="Proteomes" id="UP000663889"/>
    </source>
</evidence>
<dbReference type="Proteomes" id="UP000663889">
    <property type="component" value="Unassembled WGS sequence"/>
</dbReference>
<protein>
    <submittedName>
        <fullName evidence="1">Uncharacterized protein</fullName>
    </submittedName>
</protein>
<organism evidence="1 2">
    <name type="scientific">Rotaria sordida</name>
    <dbReference type="NCBI Taxonomy" id="392033"/>
    <lineage>
        <taxon>Eukaryota</taxon>
        <taxon>Metazoa</taxon>
        <taxon>Spiralia</taxon>
        <taxon>Gnathifera</taxon>
        <taxon>Rotifera</taxon>
        <taxon>Eurotatoria</taxon>
        <taxon>Bdelloidea</taxon>
        <taxon>Philodinida</taxon>
        <taxon>Philodinidae</taxon>
        <taxon>Rotaria</taxon>
    </lineage>
</organism>
<gene>
    <name evidence="1" type="ORF">SEV965_LOCUS16653</name>
</gene>
<name>A0A814Q9L5_9BILA</name>
<reference evidence="1" key="1">
    <citation type="submission" date="2021-02" db="EMBL/GenBank/DDBJ databases">
        <authorList>
            <person name="Nowell W R."/>
        </authorList>
    </citation>
    <scope>NUCLEOTIDE SEQUENCE</scope>
</reference>
<proteinExistence type="predicted"/>
<sequence>MVSRDDIITYGSSTIIGKNINIRLIDFPLIHPRASNLIKAQYIKFRDQLTKMILTNVAHRREQDQRFTYILEIIWSDIIDDVVEFNNNFPESDGIPMIFICLDNNLLLEQENLLRRRYFESFLFHLYNTSIEELNMMTIYHFHSHQSSEITHYNSIQFEWNFGTFIERLISSRNSSLPFYPLLLHVNSISSGLVFNYYYSYLNRQVGSTNSIFLDLTFNAIISKENLPQTLIIVLHTLIESVFLHKNPSSVMTNHLDLIQSNPLQLNLDVDSYKIIDNWGTHVTFCIHGVSDFGYRVQKVYIWQKNLPLDTLISIRLRDDVRKWNIEYEPCSSGGNDEIDESPLATFHIRIRPNRKCFIFSMTRAPTISDRYGGVSTMKKTSKDSYHRYIIDPANRQSANQQRIKEIRVAPVYYLLAKSSCDCGQANIGGCQENQETFLEGTIRDPVEPNRIKLAYVHNKVLRSPKMIHYNRYLRRTYYYIDVIDENGEIIRYLFCAEYPYIMSILDQLYQMGQISRAQKRDEYVRFCNILQRLIELDPWPESIRLIQFDDDQYRSTNEFNDCLSNAMGYADVKSFWLQITEDIDEYYEPSPTIAASIDINTKIIPNEQNKRIALFFTERAQEDPSIRTLITDLKEKLQQQDYLVESANTHQKIEQSIFICTGRQNDEDNRQMMRIAQHNIIQRDTMRDVFILVNEAIEQFPCQFIRSVPYLTVDLHHRTPQWNENEIHEVISYLNKMNVLSKDYTDPSENRIELFDQELSIQCTSVGLGCAAAFYFNYAKLITSTNDHQYRLDIIEMELNKEHNQNRMTFIRKWVFILPWTIENSTQLIPSILKLTEEEQRMIGFKLTAWKPIDTNFSHLQLTITVGGVFQRSYSTLVIYQLTCLADGKTIYFPMEIPAALNGLQNQYQCILSHFNFGCFDPVEQARIFREQVFGYQLRDFQAKWHKHIILIPLNEFTENHVRTAKILLPNLWTQLTLPIAHDSTQ</sequence>
<dbReference type="EMBL" id="CAJNOU010000921">
    <property type="protein sequence ID" value="CAF1116192.1"/>
    <property type="molecule type" value="Genomic_DNA"/>
</dbReference>
<evidence type="ECO:0000313" key="1">
    <source>
        <dbReference type="EMBL" id="CAF1116192.1"/>
    </source>
</evidence>